<feature type="domain" description="Asteroid" evidence="2">
    <location>
        <begin position="133"/>
        <end position="222"/>
    </location>
</feature>
<sequence length="608" mass="67958">MGVQGLTGFVEERGSFFTELRVRDTKLVIDGSSLYHCLCFASAGDFRRGGDYGPFAAAVSDFFCNLWRCRVAPFVVLDGGRDLEDRKLPVLRERAAERLEEAHALSRGGRGTLVPLLTREAFVQALGRLGVPFVQCFAEADREIAGLANRWGCPVLSLDSDFFVFDLAAGYCPLSHFQWRSVRDGPRGCYVPARRFSPDRFCEHFGPLRRSLLPLFAVMNGNDYVGLAALEPFLCRAAERPGRHRRLQGLLCWLAQFAEPAEAVASVLKQLKAHQREEVGELLRTAMEDYMPSDVDLESFFQTGRYECEAAPAAALPPWVLGALARGQLAPFLSDALVLRSTFLRVQVENMQRPSAHSAALPIRRVIYSLLLRAPPTAAAAAPGTQSSELPLVCEFDRLQKTLKKNYVRAASLPPDFCDHFPLDTLTEMPMSRRQMLLLETLGMKMSSLDSVPSHLQLAVAVTCYWIRCAQPQVKLHQLKALLLMIVAGELQRVTSDPDPAALHAEGDSVAYSEFLKWQEKRLQCEHFDLDAAHSFCQWQCCLQMGLYLNQLLCAPLLEPDLSSRLYSGTLVHRLDQELKTASSVENLFHFSPKMTQLYQVLLNTVES</sequence>
<dbReference type="OrthoDB" id="25987at2759"/>
<dbReference type="PANTHER" id="PTHR15665">
    <property type="entry name" value="ASTEROID PROTEIN"/>
    <property type="match status" value="1"/>
</dbReference>
<dbReference type="Proteomes" id="UP000586704">
    <property type="component" value="Unassembled WGS sequence"/>
</dbReference>
<dbReference type="PANTHER" id="PTHR15665:SF1">
    <property type="entry name" value="PROTEIN ASTEROID HOMOLOG 1"/>
    <property type="match status" value="1"/>
</dbReference>
<dbReference type="InterPro" id="IPR026832">
    <property type="entry name" value="Asteroid"/>
</dbReference>
<gene>
    <name evidence="3" type="primary">Aste1</name>
    <name evidence="3" type="ORF">CEYCYA_R08324</name>
</gene>
<evidence type="ECO:0000259" key="2">
    <source>
        <dbReference type="Pfam" id="PF12813"/>
    </source>
</evidence>
<protein>
    <submittedName>
        <fullName evidence="3">ASTE1 protein</fullName>
    </submittedName>
</protein>
<accession>A0A7L4NCA6</accession>
<comment type="similarity">
    <text evidence="1">Belongs to the asteroid family.</text>
</comment>
<comment type="caution">
    <text evidence="3">The sequence shown here is derived from an EMBL/GenBank/DDBJ whole genome shotgun (WGS) entry which is preliminary data.</text>
</comment>
<dbReference type="Pfam" id="PF12813">
    <property type="entry name" value="XPG_I_2"/>
    <property type="match status" value="1"/>
</dbReference>
<evidence type="ECO:0000256" key="1">
    <source>
        <dbReference type="ARBA" id="ARBA00007398"/>
    </source>
</evidence>
<name>A0A7L4NCA6_9AVES</name>
<organism evidence="3 4">
    <name type="scientific">Ceyx cyanopectus</name>
    <name type="common">Indigo-banded kingfisher</name>
    <dbReference type="NCBI Taxonomy" id="390723"/>
    <lineage>
        <taxon>Eukaryota</taxon>
        <taxon>Metazoa</taxon>
        <taxon>Chordata</taxon>
        <taxon>Craniata</taxon>
        <taxon>Vertebrata</taxon>
        <taxon>Euteleostomi</taxon>
        <taxon>Archelosauria</taxon>
        <taxon>Archosauria</taxon>
        <taxon>Dinosauria</taxon>
        <taxon>Saurischia</taxon>
        <taxon>Theropoda</taxon>
        <taxon>Coelurosauria</taxon>
        <taxon>Aves</taxon>
        <taxon>Neognathae</taxon>
        <taxon>Neoaves</taxon>
        <taxon>Telluraves</taxon>
        <taxon>Coraciimorphae</taxon>
        <taxon>Coraciiformes</taxon>
        <taxon>Alcedinidae</taxon>
        <taxon>Ceyx</taxon>
    </lineage>
</organism>
<reference evidence="3 4" key="1">
    <citation type="submission" date="2020-02" db="EMBL/GenBank/DDBJ databases">
        <title>Bird 10,000 Genomes (B10K) Project - Family phase.</title>
        <authorList>
            <person name="Zhang G."/>
        </authorList>
    </citation>
    <scope>NUCLEOTIDE SEQUENCE [LARGE SCALE GENOMIC DNA]</scope>
    <source>
        <strain evidence="3">B10K-DU-013-51</strain>
        <tissue evidence="3">Mixed tissue sample</tissue>
    </source>
</reference>
<dbReference type="InterPro" id="IPR029060">
    <property type="entry name" value="PIN-like_dom_sf"/>
</dbReference>
<dbReference type="InterPro" id="IPR039436">
    <property type="entry name" value="Asteroid_dom"/>
</dbReference>
<dbReference type="SUPFAM" id="SSF88723">
    <property type="entry name" value="PIN domain-like"/>
    <property type="match status" value="1"/>
</dbReference>
<feature type="non-terminal residue" evidence="3">
    <location>
        <position position="1"/>
    </location>
</feature>
<keyword evidence="4" id="KW-1185">Reference proteome</keyword>
<dbReference type="AlphaFoldDB" id="A0A7L4NCA6"/>
<evidence type="ECO:0000313" key="3">
    <source>
        <dbReference type="EMBL" id="NXY87141.1"/>
    </source>
</evidence>
<dbReference type="EMBL" id="VYZU01053728">
    <property type="protein sequence ID" value="NXY87141.1"/>
    <property type="molecule type" value="Genomic_DNA"/>
</dbReference>
<feature type="non-terminal residue" evidence="3">
    <location>
        <position position="608"/>
    </location>
</feature>
<dbReference type="Gene3D" id="3.40.50.1010">
    <property type="entry name" value="5'-nuclease"/>
    <property type="match status" value="1"/>
</dbReference>
<evidence type="ECO:0000313" key="4">
    <source>
        <dbReference type="Proteomes" id="UP000586704"/>
    </source>
</evidence>
<proteinExistence type="inferred from homology"/>